<evidence type="ECO:0000256" key="2">
    <source>
        <dbReference type="ARBA" id="ARBA00005779"/>
    </source>
</evidence>
<dbReference type="PANTHER" id="PTHR40043:SF1">
    <property type="entry name" value="UPF0719 INNER MEMBRANE PROTEIN YJFL"/>
    <property type="match status" value="1"/>
</dbReference>
<keyword evidence="3" id="KW-1003">Cell membrane</keyword>
<dbReference type="Pfam" id="PF03994">
    <property type="entry name" value="DUF350"/>
    <property type="match status" value="1"/>
</dbReference>
<accession>A0A7C9HKA8</accession>
<dbReference type="AlphaFoldDB" id="A0A7C9HKA8"/>
<comment type="subcellular location">
    <subcellularLocation>
        <location evidence="1">Cell membrane</location>
        <topology evidence="1">Multi-pass membrane protein</topology>
    </subcellularLocation>
</comment>
<reference evidence="8 9" key="1">
    <citation type="submission" date="2019-12" db="EMBL/GenBank/DDBJ databases">
        <authorList>
            <person name="Xu J."/>
        </authorList>
    </citation>
    <scope>NUCLEOTIDE SEQUENCE [LARGE SCALE GENOMIC DNA]</scope>
    <source>
        <strain evidence="8 9">HX-5-24</strain>
    </source>
</reference>
<dbReference type="PANTHER" id="PTHR40043">
    <property type="entry name" value="UPF0719 INNER MEMBRANE PROTEIN YJFL"/>
    <property type="match status" value="1"/>
</dbReference>
<evidence type="ECO:0000313" key="8">
    <source>
        <dbReference type="EMBL" id="MUV12755.1"/>
    </source>
</evidence>
<evidence type="ECO:0000256" key="7">
    <source>
        <dbReference type="SAM" id="Phobius"/>
    </source>
</evidence>
<feature type="transmembrane region" description="Helical" evidence="7">
    <location>
        <begin position="12"/>
        <end position="31"/>
    </location>
</feature>
<sequence length="132" mass="13626">MSYLQGLPAFAGYFGVGLGFVALFLALYLQFTPHRELQLIRAGNLAASTALSGALAGFCLPLASAIAHSVSYADLALWGGIALAAQLTAFLLVRMLLPGFPKRIEAGEQAAAVLSATLQVGVGLLNAAAMVY</sequence>
<dbReference type="EMBL" id="WOXT01000001">
    <property type="protein sequence ID" value="MUV12755.1"/>
    <property type="molecule type" value="Genomic_DNA"/>
</dbReference>
<feature type="transmembrane region" description="Helical" evidence="7">
    <location>
        <begin position="43"/>
        <end position="63"/>
    </location>
</feature>
<evidence type="ECO:0000256" key="1">
    <source>
        <dbReference type="ARBA" id="ARBA00004651"/>
    </source>
</evidence>
<dbReference type="RefSeq" id="WP_156639512.1">
    <property type="nucleotide sequence ID" value="NZ_WOXT01000001.1"/>
</dbReference>
<dbReference type="InterPro" id="IPR007140">
    <property type="entry name" value="DUF350"/>
</dbReference>
<keyword evidence="4 7" id="KW-0812">Transmembrane</keyword>
<dbReference type="Proteomes" id="UP000479692">
    <property type="component" value="Unassembled WGS sequence"/>
</dbReference>
<dbReference type="GO" id="GO:0005886">
    <property type="term" value="C:plasma membrane"/>
    <property type="evidence" value="ECO:0007669"/>
    <property type="project" value="UniProtKB-SubCell"/>
</dbReference>
<comment type="caution">
    <text evidence="8">The sequence shown here is derived from an EMBL/GenBank/DDBJ whole genome shotgun (WGS) entry which is preliminary data.</text>
</comment>
<evidence type="ECO:0000256" key="3">
    <source>
        <dbReference type="ARBA" id="ARBA00022475"/>
    </source>
</evidence>
<proteinExistence type="inferred from homology"/>
<gene>
    <name evidence="8" type="ORF">GN331_00880</name>
</gene>
<feature type="transmembrane region" description="Helical" evidence="7">
    <location>
        <begin position="109"/>
        <end position="131"/>
    </location>
</feature>
<evidence type="ECO:0000256" key="6">
    <source>
        <dbReference type="ARBA" id="ARBA00023136"/>
    </source>
</evidence>
<comment type="similarity">
    <text evidence="2">Belongs to the UPF0719 family.</text>
</comment>
<keyword evidence="6 7" id="KW-0472">Membrane</keyword>
<protein>
    <submittedName>
        <fullName evidence="8">DUF350 domain-containing protein</fullName>
    </submittedName>
</protein>
<keyword evidence="9" id="KW-1185">Reference proteome</keyword>
<feature type="transmembrane region" description="Helical" evidence="7">
    <location>
        <begin position="75"/>
        <end position="97"/>
    </location>
</feature>
<keyword evidence="5 7" id="KW-1133">Transmembrane helix</keyword>
<evidence type="ECO:0000313" key="9">
    <source>
        <dbReference type="Proteomes" id="UP000479692"/>
    </source>
</evidence>
<organism evidence="8 9">
    <name type="scientific">Noviluteimonas gilva</name>
    <dbReference type="NCBI Taxonomy" id="2682097"/>
    <lineage>
        <taxon>Bacteria</taxon>
        <taxon>Pseudomonadati</taxon>
        <taxon>Pseudomonadota</taxon>
        <taxon>Gammaproteobacteria</taxon>
        <taxon>Lysobacterales</taxon>
        <taxon>Lysobacteraceae</taxon>
        <taxon>Noviluteimonas</taxon>
    </lineage>
</organism>
<evidence type="ECO:0000256" key="4">
    <source>
        <dbReference type="ARBA" id="ARBA00022692"/>
    </source>
</evidence>
<name>A0A7C9HKA8_9GAMM</name>
<evidence type="ECO:0000256" key="5">
    <source>
        <dbReference type="ARBA" id="ARBA00022989"/>
    </source>
</evidence>